<name>A0A8J5KD18_HOMAM</name>
<feature type="signal peptide" evidence="2">
    <location>
        <begin position="1"/>
        <end position="25"/>
    </location>
</feature>
<evidence type="ECO:0000256" key="2">
    <source>
        <dbReference type="SAM" id="SignalP"/>
    </source>
</evidence>
<accession>A0A8J5KD18</accession>
<dbReference type="Proteomes" id="UP000747542">
    <property type="component" value="Unassembled WGS sequence"/>
</dbReference>
<evidence type="ECO:0000313" key="4">
    <source>
        <dbReference type="Proteomes" id="UP000747542"/>
    </source>
</evidence>
<feature type="compositionally biased region" description="Basic residues" evidence="1">
    <location>
        <begin position="69"/>
        <end position="78"/>
    </location>
</feature>
<keyword evidence="4" id="KW-1185">Reference proteome</keyword>
<organism evidence="3 4">
    <name type="scientific">Homarus americanus</name>
    <name type="common">American lobster</name>
    <dbReference type="NCBI Taxonomy" id="6706"/>
    <lineage>
        <taxon>Eukaryota</taxon>
        <taxon>Metazoa</taxon>
        <taxon>Ecdysozoa</taxon>
        <taxon>Arthropoda</taxon>
        <taxon>Crustacea</taxon>
        <taxon>Multicrustacea</taxon>
        <taxon>Malacostraca</taxon>
        <taxon>Eumalacostraca</taxon>
        <taxon>Eucarida</taxon>
        <taxon>Decapoda</taxon>
        <taxon>Pleocyemata</taxon>
        <taxon>Astacidea</taxon>
        <taxon>Nephropoidea</taxon>
        <taxon>Nephropidae</taxon>
        <taxon>Homarus</taxon>
    </lineage>
</organism>
<sequence length="78" mass="8732">MARYLTCLTWLLLLALCFTPTPAHSERFGMSSDGRRGYGGVDATKPNSGALIHNPSSNYRPPVVPGPRPRPRPKWYYN</sequence>
<feature type="region of interest" description="Disordered" evidence="1">
    <location>
        <begin position="28"/>
        <end position="78"/>
    </location>
</feature>
<dbReference type="EMBL" id="JAHLQT010017173">
    <property type="protein sequence ID" value="KAG7169360.1"/>
    <property type="molecule type" value="Genomic_DNA"/>
</dbReference>
<comment type="caution">
    <text evidence="3">The sequence shown here is derived from an EMBL/GenBank/DDBJ whole genome shotgun (WGS) entry which is preliminary data.</text>
</comment>
<keyword evidence="2" id="KW-0732">Signal</keyword>
<protein>
    <submittedName>
        <fullName evidence="3">Uncharacterized protein</fullName>
    </submittedName>
</protein>
<dbReference type="AlphaFoldDB" id="A0A8J5KD18"/>
<reference evidence="3" key="1">
    <citation type="journal article" date="2021" name="Sci. Adv.">
        <title>The American lobster genome reveals insights on longevity, neural, and immune adaptations.</title>
        <authorList>
            <person name="Polinski J.M."/>
            <person name="Zimin A.V."/>
            <person name="Clark K.F."/>
            <person name="Kohn A.B."/>
            <person name="Sadowski N."/>
            <person name="Timp W."/>
            <person name="Ptitsyn A."/>
            <person name="Khanna P."/>
            <person name="Romanova D.Y."/>
            <person name="Williams P."/>
            <person name="Greenwood S.J."/>
            <person name="Moroz L.L."/>
            <person name="Walt D.R."/>
            <person name="Bodnar A.G."/>
        </authorList>
    </citation>
    <scope>NUCLEOTIDE SEQUENCE</scope>
    <source>
        <strain evidence="3">GMGI-L3</strain>
    </source>
</reference>
<evidence type="ECO:0000256" key="1">
    <source>
        <dbReference type="SAM" id="MobiDB-lite"/>
    </source>
</evidence>
<evidence type="ECO:0000313" key="3">
    <source>
        <dbReference type="EMBL" id="KAG7169360.1"/>
    </source>
</evidence>
<feature type="chain" id="PRO_5035281771" evidence="2">
    <location>
        <begin position="26"/>
        <end position="78"/>
    </location>
</feature>
<proteinExistence type="predicted"/>
<gene>
    <name evidence="3" type="ORF">Hamer_G028883</name>
</gene>